<dbReference type="SUPFAM" id="SSF54928">
    <property type="entry name" value="RNA-binding domain, RBD"/>
    <property type="match status" value="1"/>
</dbReference>
<dbReference type="GO" id="GO:0071007">
    <property type="term" value="C:U2-type catalytic step 2 spliceosome"/>
    <property type="evidence" value="ECO:0007669"/>
    <property type="project" value="TreeGrafter"/>
</dbReference>
<dbReference type="Gene3D" id="3.30.70.330">
    <property type="match status" value="1"/>
</dbReference>
<dbReference type="InterPro" id="IPR012677">
    <property type="entry name" value="Nucleotide-bd_a/b_plait_sf"/>
</dbReference>
<dbReference type="AlphaFoldDB" id="L8HMN0"/>
<dbReference type="SMART" id="SM00360">
    <property type="entry name" value="RRM"/>
    <property type="match status" value="1"/>
</dbReference>
<dbReference type="PROSITE" id="PS50102">
    <property type="entry name" value="RRM"/>
    <property type="match status" value="1"/>
</dbReference>
<accession>L8HMN0</accession>
<evidence type="ECO:0000256" key="1">
    <source>
        <dbReference type="ARBA" id="ARBA00022499"/>
    </source>
</evidence>
<dbReference type="GO" id="GO:0005737">
    <property type="term" value="C:cytoplasm"/>
    <property type="evidence" value="ECO:0007669"/>
    <property type="project" value="UniProtKB-SubCell"/>
</dbReference>
<protein>
    <submittedName>
        <fullName evidence="7">Pre-mRNA-splicing factor RBM22</fullName>
    </submittedName>
</protein>
<feature type="domain" description="RRM" evidence="6">
    <location>
        <begin position="159"/>
        <end position="232"/>
    </location>
</feature>
<evidence type="ECO:0000256" key="4">
    <source>
        <dbReference type="ARBA" id="ARBA00022884"/>
    </source>
</evidence>
<dbReference type="GO" id="GO:0006397">
    <property type="term" value="P:mRNA processing"/>
    <property type="evidence" value="ECO:0007669"/>
    <property type="project" value="UniProtKB-KW"/>
</dbReference>
<dbReference type="PANTHER" id="PTHR14089:SF18">
    <property type="entry name" value="PRE-MRNA-SPLICING FACTOR RBM22"/>
    <property type="match status" value="1"/>
</dbReference>
<evidence type="ECO:0000313" key="7">
    <source>
        <dbReference type="EMBL" id="ELR45116.1"/>
    </source>
</evidence>
<dbReference type="GO" id="GO:0036002">
    <property type="term" value="F:pre-mRNA binding"/>
    <property type="evidence" value="ECO:0007669"/>
    <property type="project" value="TreeGrafter"/>
</dbReference>
<dbReference type="InterPro" id="IPR035979">
    <property type="entry name" value="RBD_domain_sf"/>
</dbReference>
<dbReference type="GO" id="GO:0071006">
    <property type="term" value="C:U2-type catalytic step 1 spliceosome"/>
    <property type="evidence" value="ECO:0007669"/>
    <property type="project" value="TreeGrafter"/>
</dbReference>
<sequence>MSGFLREIFLPWKLAKPSKEVLMRFKKTEVCQTCSKSKNVYQTCLLDLEYGLPIQVCNVELDFKDDMPKSDVNKEYYTQNMERQISNSDGKQSGGMLGKATSTSDMLLKLAQTTPTTKGINHTFAPSRPYGINDPVADKLVKRALTMPHLDPPEDKTITTLYAGGLGDTITETDLKNHFYQFGEIRTITIVQRQQRAFIQFATSQAAEVAAKKSFNKPVVNSCRLKVKWGRSQQPEEKKRRRTEPQILESSLSLFQGSQELFLLLLLQKKPLTTSTYPLVVLQLW</sequence>
<name>L8HMN0_9CETA</name>
<dbReference type="EMBL" id="JH884507">
    <property type="protein sequence ID" value="ELR45116.1"/>
    <property type="molecule type" value="Genomic_DNA"/>
</dbReference>
<dbReference type="GO" id="GO:0000974">
    <property type="term" value="C:Prp19 complex"/>
    <property type="evidence" value="ECO:0007669"/>
    <property type="project" value="TreeGrafter"/>
</dbReference>
<dbReference type="FunFam" id="3.30.70.330:FF:000137">
    <property type="entry name" value="pre-mRNA-splicing factor RBM22"/>
    <property type="match status" value="1"/>
</dbReference>
<dbReference type="Pfam" id="PF21369">
    <property type="entry name" value="STL11_N"/>
    <property type="match status" value="1"/>
</dbReference>
<keyword evidence="2" id="KW-0597">Phosphoprotein</keyword>
<dbReference type="InterPro" id="IPR039171">
    <property type="entry name" value="Cwc2/Slt11"/>
</dbReference>
<dbReference type="Pfam" id="PF00076">
    <property type="entry name" value="RRM_1"/>
    <property type="match status" value="1"/>
</dbReference>
<gene>
    <name evidence="7" type="ORF">M91_21680</name>
</gene>
<dbReference type="InterPro" id="IPR048995">
    <property type="entry name" value="STL11/RBM22-like_N"/>
</dbReference>
<dbReference type="Proteomes" id="UP000011080">
    <property type="component" value="Unassembled WGS sequence"/>
</dbReference>
<dbReference type="GO" id="GO:0017070">
    <property type="term" value="F:U6 snRNA binding"/>
    <property type="evidence" value="ECO:0007669"/>
    <property type="project" value="TreeGrafter"/>
</dbReference>
<evidence type="ECO:0000259" key="6">
    <source>
        <dbReference type="PROSITE" id="PS50102"/>
    </source>
</evidence>
<proteinExistence type="predicted"/>
<keyword evidence="4 5" id="KW-0694">RNA-binding</keyword>
<dbReference type="CDD" id="cd12224">
    <property type="entry name" value="RRM_RBM22"/>
    <property type="match status" value="1"/>
</dbReference>
<evidence type="ECO:0000256" key="5">
    <source>
        <dbReference type="PROSITE-ProRule" id="PRU00176"/>
    </source>
</evidence>
<dbReference type="PANTHER" id="PTHR14089">
    <property type="entry name" value="PRE-MRNA-SPLICING FACTOR RBM22"/>
    <property type="match status" value="1"/>
</dbReference>
<dbReference type="InterPro" id="IPR000504">
    <property type="entry name" value="RRM_dom"/>
</dbReference>
<evidence type="ECO:0000256" key="2">
    <source>
        <dbReference type="ARBA" id="ARBA00022553"/>
    </source>
</evidence>
<organism evidence="7 8">
    <name type="scientific">Bos mutus</name>
    <name type="common">wild yak</name>
    <dbReference type="NCBI Taxonomy" id="72004"/>
    <lineage>
        <taxon>Eukaryota</taxon>
        <taxon>Metazoa</taxon>
        <taxon>Chordata</taxon>
        <taxon>Craniata</taxon>
        <taxon>Vertebrata</taxon>
        <taxon>Euteleostomi</taxon>
        <taxon>Mammalia</taxon>
        <taxon>Eutheria</taxon>
        <taxon>Laurasiatheria</taxon>
        <taxon>Artiodactyla</taxon>
        <taxon>Ruminantia</taxon>
        <taxon>Pecora</taxon>
        <taxon>Bovidae</taxon>
        <taxon>Bovinae</taxon>
        <taxon>Bos</taxon>
    </lineage>
</organism>
<keyword evidence="1" id="KW-1017">Isopeptide bond</keyword>
<evidence type="ECO:0000256" key="3">
    <source>
        <dbReference type="ARBA" id="ARBA00022843"/>
    </source>
</evidence>
<reference evidence="7 8" key="1">
    <citation type="journal article" date="2012" name="Nat. Genet.">
        <title>The yak genome and adaptation to life at high altitude.</title>
        <authorList>
            <person name="Qiu Q."/>
            <person name="Zhang G."/>
            <person name="Ma T."/>
            <person name="Qian W."/>
            <person name="Wang J."/>
            <person name="Ye Z."/>
            <person name="Cao C."/>
            <person name="Hu Q."/>
            <person name="Kim J."/>
            <person name="Larkin D.M."/>
            <person name="Auvil L."/>
            <person name="Capitanu B."/>
            <person name="Ma J."/>
            <person name="Lewin H.A."/>
            <person name="Qian X."/>
            <person name="Lang Y."/>
            <person name="Zhou R."/>
            <person name="Wang L."/>
            <person name="Wang K."/>
            <person name="Xia J."/>
            <person name="Liao S."/>
            <person name="Pan S."/>
            <person name="Lu X."/>
            <person name="Hou H."/>
            <person name="Wang Y."/>
            <person name="Zang X."/>
            <person name="Yin Y."/>
            <person name="Ma H."/>
            <person name="Zhang J."/>
            <person name="Wang Z."/>
            <person name="Zhang Y."/>
            <person name="Zhang D."/>
            <person name="Yonezawa T."/>
            <person name="Hasegawa M."/>
            <person name="Zhong Y."/>
            <person name="Liu W."/>
            <person name="Zhang Y."/>
            <person name="Huang Z."/>
            <person name="Zhang S."/>
            <person name="Long R."/>
            <person name="Yang H."/>
            <person name="Wang J."/>
            <person name="Lenstra J.A."/>
            <person name="Cooper D.N."/>
            <person name="Wu Y."/>
            <person name="Wang J."/>
            <person name="Shi P."/>
            <person name="Wang J."/>
            <person name="Liu J."/>
        </authorList>
    </citation>
    <scope>NUCLEOTIDE SEQUENCE [LARGE SCALE GENOMIC DNA]</scope>
    <source>
        <strain evidence="8">yakQH1</strain>
    </source>
</reference>
<evidence type="ECO:0000313" key="8">
    <source>
        <dbReference type="Proteomes" id="UP000011080"/>
    </source>
</evidence>
<keyword evidence="3" id="KW-0832">Ubl conjugation</keyword>